<keyword evidence="1" id="KW-0732">Signal</keyword>
<reference evidence="2 3" key="1">
    <citation type="submission" date="2019-06" db="EMBL/GenBank/DDBJ databases">
        <title>Pseudomonas bimorpha sp. nov. isolated from bovine raw milk and skim milk concentrate.</title>
        <authorList>
            <person name="Hofmann K."/>
            <person name="Huptas C."/>
            <person name="Doll E."/>
            <person name="Scherer S."/>
            <person name="Wenning M."/>
        </authorList>
    </citation>
    <scope>NUCLEOTIDE SEQUENCE [LARGE SCALE GENOMIC DNA]</scope>
    <source>
        <strain evidence="2 3">DSM 108990</strain>
    </source>
</reference>
<organism evidence="2 3">
    <name type="scientific">Pseudomonas saxonica</name>
    <dbReference type="NCBI Taxonomy" id="2600598"/>
    <lineage>
        <taxon>Bacteria</taxon>
        <taxon>Pseudomonadati</taxon>
        <taxon>Pseudomonadota</taxon>
        <taxon>Gammaproteobacteria</taxon>
        <taxon>Pseudomonadales</taxon>
        <taxon>Pseudomonadaceae</taxon>
        <taxon>Pseudomonas</taxon>
    </lineage>
</organism>
<dbReference type="RefSeq" id="WP_146425931.1">
    <property type="nucleotide sequence ID" value="NZ_VFIP01000012.1"/>
</dbReference>
<evidence type="ECO:0000256" key="1">
    <source>
        <dbReference type="SAM" id="SignalP"/>
    </source>
</evidence>
<dbReference type="Proteomes" id="UP000317901">
    <property type="component" value="Unassembled WGS sequence"/>
</dbReference>
<accession>A0A5C5Q4D6</accession>
<evidence type="ECO:0000313" key="2">
    <source>
        <dbReference type="EMBL" id="TWR96363.1"/>
    </source>
</evidence>
<evidence type="ECO:0000313" key="3">
    <source>
        <dbReference type="Proteomes" id="UP000317901"/>
    </source>
</evidence>
<protein>
    <submittedName>
        <fullName evidence="2">Uncharacterized protein</fullName>
    </submittedName>
</protein>
<feature type="signal peptide" evidence="1">
    <location>
        <begin position="1"/>
        <end position="21"/>
    </location>
</feature>
<sequence>MKISKTALGALAIVLSSQSFATNEIQHDVNQKRLESVVSVLDEGIYTGAVKCKAEPLTCEGNTTIGQQTLAQVEGIKNMILAEMNRSTFQSEDLVIDDAMRAKAKASVKPNIENNLKLDELGLNIQRAATL</sequence>
<feature type="chain" id="PRO_5022679632" evidence="1">
    <location>
        <begin position="22"/>
        <end position="131"/>
    </location>
</feature>
<dbReference type="EMBL" id="VFIP01000012">
    <property type="protein sequence ID" value="TWR96363.1"/>
    <property type="molecule type" value="Genomic_DNA"/>
</dbReference>
<gene>
    <name evidence="2" type="ORF">FJD37_08540</name>
</gene>
<dbReference type="AlphaFoldDB" id="A0A5C5Q4D6"/>
<name>A0A5C5Q4D6_9PSED</name>
<proteinExistence type="predicted"/>
<comment type="caution">
    <text evidence="2">The sequence shown here is derived from an EMBL/GenBank/DDBJ whole genome shotgun (WGS) entry which is preliminary data.</text>
</comment>